<evidence type="ECO:0000256" key="1">
    <source>
        <dbReference type="ARBA" id="ARBA00022741"/>
    </source>
</evidence>
<dbReference type="EMBL" id="UOYO01000048">
    <property type="protein sequence ID" value="VAY88230.1"/>
    <property type="molecule type" value="Genomic_DNA"/>
</dbReference>
<keyword evidence="1" id="KW-0547">Nucleotide-binding</keyword>
<organism evidence="4">
    <name type="scientific">hydrothermal vent metagenome</name>
    <dbReference type="NCBI Taxonomy" id="652676"/>
    <lineage>
        <taxon>unclassified sequences</taxon>
        <taxon>metagenomes</taxon>
        <taxon>ecological metagenomes</taxon>
    </lineage>
</organism>
<dbReference type="Pfam" id="PF00437">
    <property type="entry name" value="T2SSE"/>
    <property type="match status" value="1"/>
</dbReference>
<accession>A0A3B1E5T3</accession>
<dbReference type="PANTHER" id="PTHR30258:SF3">
    <property type="entry name" value="SLL1921 PROTEIN"/>
    <property type="match status" value="1"/>
</dbReference>
<dbReference type="PANTHER" id="PTHR30258">
    <property type="entry name" value="TYPE II SECRETION SYSTEM PROTEIN GSPE-RELATED"/>
    <property type="match status" value="1"/>
</dbReference>
<evidence type="ECO:0000259" key="3">
    <source>
        <dbReference type="Pfam" id="PF00437"/>
    </source>
</evidence>
<dbReference type="Gene3D" id="3.30.450.90">
    <property type="match status" value="1"/>
</dbReference>
<dbReference type="SUPFAM" id="SSF52540">
    <property type="entry name" value="P-loop containing nucleoside triphosphate hydrolases"/>
    <property type="match status" value="1"/>
</dbReference>
<dbReference type="InterPro" id="IPR027417">
    <property type="entry name" value="P-loop_NTPase"/>
</dbReference>
<feature type="domain" description="Bacterial type II secretion system protein E" evidence="3">
    <location>
        <begin position="302"/>
        <end position="536"/>
    </location>
</feature>
<dbReference type="AlphaFoldDB" id="A0A3B1E5T3"/>
<keyword evidence="2" id="KW-0067">ATP-binding</keyword>
<name>A0A3B1E5T3_9ZZZZ</name>
<proteinExistence type="predicted"/>
<protein>
    <submittedName>
        <fullName evidence="4">General secretion pathway protein E</fullName>
    </submittedName>
</protein>
<dbReference type="GO" id="GO:0005524">
    <property type="term" value="F:ATP binding"/>
    <property type="evidence" value="ECO:0007669"/>
    <property type="project" value="UniProtKB-KW"/>
</dbReference>
<dbReference type="Gene3D" id="3.40.50.300">
    <property type="entry name" value="P-loop containing nucleotide triphosphate hydrolases"/>
    <property type="match status" value="1"/>
</dbReference>
<sequence length="586" mass="66087">MKFDIVVLYKQLVQKIKNIQDQDNIIFSAPSFKSTSHKLKLVNIIQSNMADSSRKNADPELIHKFNQEVNAITTLNNDVFLGNTEDREEVLKSLAPNIPFVHTMDDLTDKYLPNDYGFIMDGSEKSKILSSNLAIVCENKLTGKKAIGLAYPFLNLGEIVVDEYFFIGNEITHFYSEKESFMGKILQEDNDNILDSEEDEHARIDNLLQMMETRSITDLHIYLANEYSYEITGRVTSQKESISKGTPINISVINKLVEGLITRAQQDPFTKRAETRGLIKYKVTTSNGTKVDRTFRLHIFDQSFPPVTGSSVSIRRLMTFAELTRMSLDSMGYIKELRGIIEHVLTYAVSGIVVVSGATNSGKTTFLYKLVELLLARDKRVITIENPIEISVPGLIQIDLKKTEDAIDKLQVTITKAIGYLMSHDPDVGLISEVRYDDEIRSLISLALKGHLAATTMHSNDVKSCLVTLMEAIGDTQAIGTYRLFVNQKLVDLKCQACNGKVQNIIDEENACKSCGGRGVKGKMALPEVLYFRRQLTSDDNVLDFDTLVKKGIAEYYPRMHFAQHWHKKNLLTDLVWEEIKTEAGV</sequence>
<evidence type="ECO:0000313" key="4">
    <source>
        <dbReference type="EMBL" id="VAY88230.1"/>
    </source>
</evidence>
<dbReference type="GO" id="GO:0005886">
    <property type="term" value="C:plasma membrane"/>
    <property type="evidence" value="ECO:0007669"/>
    <property type="project" value="TreeGrafter"/>
</dbReference>
<reference evidence="4" key="1">
    <citation type="submission" date="2018-10" db="EMBL/GenBank/DDBJ databases">
        <authorList>
            <person name="Aoki K."/>
        </authorList>
    </citation>
    <scope>NUCLEOTIDE SEQUENCE</scope>
</reference>
<evidence type="ECO:0000256" key="2">
    <source>
        <dbReference type="ARBA" id="ARBA00022840"/>
    </source>
</evidence>
<dbReference type="InterPro" id="IPR001482">
    <property type="entry name" value="T2SS/T4SS_dom"/>
</dbReference>
<dbReference type="GO" id="GO:0016887">
    <property type="term" value="F:ATP hydrolysis activity"/>
    <property type="evidence" value="ECO:0007669"/>
    <property type="project" value="TreeGrafter"/>
</dbReference>
<gene>
    <name evidence="4" type="ORF">MNB_ARC-1_1139</name>
</gene>